<comment type="caution">
    <text evidence="1">The sequence shown here is derived from an EMBL/GenBank/DDBJ whole genome shotgun (WGS) entry which is preliminary data.</text>
</comment>
<gene>
    <name evidence="1" type="ORF">ACEN34_06390</name>
</gene>
<proteinExistence type="predicted"/>
<organism evidence="1 2">
    <name type="scientific">Loigolactobacillus zhaoyuanensis</name>
    <dbReference type="NCBI Taxonomy" id="2486017"/>
    <lineage>
        <taxon>Bacteria</taxon>
        <taxon>Bacillati</taxon>
        <taxon>Bacillota</taxon>
        <taxon>Bacilli</taxon>
        <taxon>Lactobacillales</taxon>
        <taxon>Lactobacillaceae</taxon>
        <taxon>Loigolactobacillus</taxon>
    </lineage>
</organism>
<evidence type="ECO:0000313" key="2">
    <source>
        <dbReference type="Proteomes" id="UP001625389"/>
    </source>
</evidence>
<evidence type="ECO:0000313" key="1">
    <source>
        <dbReference type="EMBL" id="MFL2029243.1"/>
    </source>
</evidence>
<dbReference type="RefSeq" id="WP_407137287.1">
    <property type="nucleotide sequence ID" value="NZ_JBGQPK010000020.1"/>
</dbReference>
<keyword evidence="2" id="KW-1185">Reference proteome</keyword>
<dbReference type="Proteomes" id="UP001625389">
    <property type="component" value="Unassembled WGS sequence"/>
</dbReference>
<dbReference type="EMBL" id="JBGQPK010000020">
    <property type="protein sequence ID" value="MFL2029243.1"/>
    <property type="molecule type" value="Genomic_DNA"/>
</dbReference>
<accession>A0ABW8UC15</accession>
<reference evidence="1 2" key="1">
    <citation type="submission" date="2024-08" db="EMBL/GenBank/DDBJ databases">
        <authorList>
            <person name="Arias E."/>
        </authorList>
    </citation>
    <scope>NUCLEOTIDE SEQUENCE [LARGE SCALE GENOMIC DNA]</scope>
    <source>
        <strain evidence="1 2">FAM 25317</strain>
    </source>
</reference>
<name>A0ABW8UC15_9LACO</name>
<sequence>MLRVLRMAFFGLLVFLFFFEGGRSRYMIQFLPVIYISAVVGWWRAWQFMHANQFIKFAGLRETS</sequence>
<protein>
    <submittedName>
        <fullName evidence="1">Uncharacterized protein</fullName>
    </submittedName>
</protein>